<dbReference type="Gene3D" id="3.60.10.10">
    <property type="entry name" value="Endonuclease/exonuclease/phosphatase"/>
    <property type="match status" value="1"/>
</dbReference>
<dbReference type="Pfam" id="PF00932">
    <property type="entry name" value="LTD"/>
    <property type="match status" value="1"/>
</dbReference>
<evidence type="ECO:0000256" key="3">
    <source>
        <dbReference type="SAM" id="SignalP"/>
    </source>
</evidence>
<dbReference type="InterPro" id="IPR036573">
    <property type="entry name" value="CBM_sf_5/12"/>
</dbReference>
<dbReference type="GO" id="GO:0016874">
    <property type="term" value="F:ligase activity"/>
    <property type="evidence" value="ECO:0007669"/>
    <property type="project" value="UniProtKB-KW"/>
</dbReference>
<dbReference type="Proteomes" id="UP000253508">
    <property type="component" value="Unassembled WGS sequence"/>
</dbReference>
<dbReference type="CDD" id="cd04486">
    <property type="entry name" value="YhcR_OBF_like"/>
    <property type="match status" value="1"/>
</dbReference>
<dbReference type="GO" id="GO:0030246">
    <property type="term" value="F:carbohydrate binding"/>
    <property type="evidence" value="ECO:0007669"/>
    <property type="project" value="InterPro"/>
</dbReference>
<evidence type="ECO:0000313" key="5">
    <source>
        <dbReference type="EMBL" id="RCK58388.1"/>
    </source>
</evidence>
<dbReference type="CDD" id="cd12215">
    <property type="entry name" value="ChiC_BD"/>
    <property type="match status" value="2"/>
</dbReference>
<dbReference type="GO" id="GO:0005576">
    <property type="term" value="C:extracellular region"/>
    <property type="evidence" value="ECO:0007669"/>
    <property type="project" value="InterPro"/>
</dbReference>
<feature type="region of interest" description="Disordered" evidence="2">
    <location>
        <begin position="178"/>
        <end position="235"/>
    </location>
</feature>
<evidence type="ECO:0000256" key="1">
    <source>
        <dbReference type="ARBA" id="ARBA00022801"/>
    </source>
</evidence>
<dbReference type="InterPro" id="IPR001322">
    <property type="entry name" value="Lamin_tail_dom"/>
</dbReference>
<dbReference type="Pfam" id="PF02839">
    <property type="entry name" value="CBM_5_12"/>
    <property type="match status" value="1"/>
</dbReference>
<proteinExistence type="predicted"/>
<accession>A0A367XXQ0</accession>
<dbReference type="Gene3D" id="2.10.10.20">
    <property type="entry name" value="Carbohydrate-binding module superfamily 5/12"/>
    <property type="match status" value="2"/>
</dbReference>
<dbReference type="EMBL" id="QORO01000003">
    <property type="protein sequence ID" value="RCK58388.1"/>
    <property type="molecule type" value="Genomic_DNA"/>
</dbReference>
<keyword evidence="5" id="KW-0436">Ligase</keyword>
<feature type="domain" description="LTD" evidence="4">
    <location>
        <begin position="29"/>
        <end position="167"/>
    </location>
</feature>
<dbReference type="SMART" id="SM00495">
    <property type="entry name" value="ChtBD3"/>
    <property type="match status" value="2"/>
</dbReference>
<dbReference type="PROSITE" id="PS51841">
    <property type="entry name" value="LTD"/>
    <property type="match status" value="1"/>
</dbReference>
<evidence type="ECO:0000313" key="6">
    <source>
        <dbReference type="Proteomes" id="UP000253508"/>
    </source>
</evidence>
<comment type="caution">
    <text evidence="5">The sequence shown here is derived from an EMBL/GenBank/DDBJ whole genome shotgun (WGS) entry which is preliminary data.</text>
</comment>
<dbReference type="OrthoDB" id="1016457at2"/>
<feature type="compositionally biased region" description="Polar residues" evidence="2">
    <location>
        <begin position="178"/>
        <end position="211"/>
    </location>
</feature>
<name>A0A367XXQ0_9MICO</name>
<dbReference type="AlphaFoldDB" id="A0A367XXQ0"/>
<dbReference type="InterPro" id="IPR005135">
    <property type="entry name" value="Endo/exonuclease/phosphatase"/>
</dbReference>
<dbReference type="InterPro" id="IPR003610">
    <property type="entry name" value="CBM5/12"/>
</dbReference>
<organism evidence="5 6">
    <name type="scientific">Microbacterium sorbitolivorans</name>
    <dbReference type="NCBI Taxonomy" id="1867410"/>
    <lineage>
        <taxon>Bacteria</taxon>
        <taxon>Bacillati</taxon>
        <taxon>Actinomycetota</taxon>
        <taxon>Actinomycetes</taxon>
        <taxon>Micrococcales</taxon>
        <taxon>Microbacteriaceae</taxon>
        <taxon>Microbacterium</taxon>
    </lineage>
</organism>
<gene>
    <name evidence="5" type="ORF">DTO57_09450</name>
</gene>
<dbReference type="GO" id="GO:0004553">
    <property type="term" value="F:hydrolase activity, hydrolyzing O-glycosyl compounds"/>
    <property type="evidence" value="ECO:0007669"/>
    <property type="project" value="InterPro"/>
</dbReference>
<dbReference type="CDD" id="cd10283">
    <property type="entry name" value="MnuA_DNase1-like"/>
    <property type="match status" value="1"/>
</dbReference>
<sequence>MMSNRTPHLRRAAAAASVAALGAGVLVIVPTAAQAAPDGTGLVINEVFGGGGNSGAPFTNDFVELYNPTGAEISLEGLSLDYKSAAGGSGGTVALQGSVAAGGYFLVQMAAGAGAGVALPTADQVGTATMSATNGRVFLYSGDGASIPTSGNIAGADGLIDMIGFGSAASFEGAAAPSLSNTTSASRTDAIDTDNNGTDFTAGTPTPTNSKGETSAPTEPGEPEESETPVDPGQTVKISEVQGTGETSPLNGKTVTVQGVVTADYRDGGFNGFTMQDPTGDPNDGASDAIFIYGNSARAEIGQSVEVTGVVSEYQGITEITPTAVTALTESLGEVTPITSWAGLETDAGKLAHQSELVQFTDAFTVTDNYDANYYGSFGLAYGENTLRQPTEVADPHDADAIKAVEDANAAALILLDDGRSTNFNSASNKGTPLSYLTPENPVTVGSAVTFNQPFVLDYRYGAWQLEPTLPITGAGTEHVSFSDVRADNAAPQEVGGDITIATFNVLNYFPTTAAEFVDSGLGTCTTYNDRAGTPIGANSCNPNGPRGAATTESFDRQEAKIVNAITTSGASIISLEEIENSIHYNKDRDFAVSTLVDALNEVEGAGTWDFVKSPAEVPSDEDVIRNAFIYRPADVQLVGDSQILIDDPAFGNAREPLVQAFAAADVEEPTAEDAFLVATNHFKSKGCGSDDGTGQGNSNPDRVAQANALVSFVDEISTESGIDSVFLAGDFNAYTAEDPIVVLTDAGYIDLNAELNDGEPTYNYDGLDGSLDHVLANEAALELVSGVDVWQINGQEQVGFEYSRYNYNATILYDDSVYRASDHNPIIVGLDLVADEEPTEPEPAVEWQRGEVYDEGDVVTYHGATFVAQWWTTDKPGTSPWGSWMEQGASVACVAGQETEWTASQVYTGGEHVAYKGDVYEAQWWSRNEVPKKPHGAWTKLGSC</sequence>
<dbReference type="InterPro" id="IPR047971">
    <property type="entry name" value="ExeM-like"/>
</dbReference>
<reference evidence="5 6" key="1">
    <citation type="submission" date="2018-07" db="EMBL/GenBank/DDBJ databases">
        <title>Microbacterium endoborsara sp. nov., a novel actinobacterium isolated from Borszczowia aralocaspica.</title>
        <authorList>
            <person name="An D."/>
        </authorList>
    </citation>
    <scope>NUCLEOTIDE SEQUENCE [LARGE SCALE GENOMIC DNA]</scope>
    <source>
        <strain evidence="5 6">C1.15228</strain>
    </source>
</reference>
<feature type="chain" id="PRO_5017042579" evidence="3">
    <location>
        <begin position="36"/>
        <end position="945"/>
    </location>
</feature>
<keyword evidence="3" id="KW-0732">Signal</keyword>
<keyword evidence="1" id="KW-0378">Hydrolase</keyword>
<dbReference type="PANTHER" id="PTHR42834:SF1">
    <property type="entry name" value="ENDONUCLEASE_EXONUCLEASE_PHOSPHATASE FAMILY PROTEIN (AFU_ORTHOLOGUE AFUA_3G09210)"/>
    <property type="match status" value="1"/>
</dbReference>
<evidence type="ECO:0000256" key="2">
    <source>
        <dbReference type="SAM" id="MobiDB-lite"/>
    </source>
</evidence>
<dbReference type="InterPro" id="IPR036691">
    <property type="entry name" value="Endo/exonu/phosph_ase_sf"/>
</dbReference>
<dbReference type="PANTHER" id="PTHR42834">
    <property type="entry name" value="ENDONUCLEASE/EXONUCLEASE/PHOSPHATASE FAMILY PROTEIN (AFU_ORTHOLOGUE AFUA_3G09210)"/>
    <property type="match status" value="1"/>
</dbReference>
<dbReference type="GO" id="GO:0005975">
    <property type="term" value="P:carbohydrate metabolic process"/>
    <property type="evidence" value="ECO:0007669"/>
    <property type="project" value="InterPro"/>
</dbReference>
<keyword evidence="6" id="KW-1185">Reference proteome</keyword>
<dbReference type="Pfam" id="PF03372">
    <property type="entry name" value="Exo_endo_phos"/>
    <property type="match status" value="1"/>
</dbReference>
<feature type="signal peptide" evidence="3">
    <location>
        <begin position="1"/>
        <end position="35"/>
    </location>
</feature>
<dbReference type="SUPFAM" id="SSF56219">
    <property type="entry name" value="DNase I-like"/>
    <property type="match status" value="1"/>
</dbReference>
<dbReference type="NCBIfam" id="NF033681">
    <property type="entry name" value="ExeM_NucH_DNase"/>
    <property type="match status" value="1"/>
</dbReference>
<protein>
    <submittedName>
        <fullName evidence="5">Glutamate--cysteine ligase</fullName>
    </submittedName>
</protein>
<evidence type="ECO:0000259" key="4">
    <source>
        <dbReference type="PROSITE" id="PS51841"/>
    </source>
</evidence>
<dbReference type="SUPFAM" id="SSF51055">
    <property type="entry name" value="Carbohydrate binding domain"/>
    <property type="match status" value="2"/>
</dbReference>